<evidence type="ECO:0000313" key="2">
    <source>
        <dbReference type="EMBL" id="WOK92388.1"/>
    </source>
</evidence>
<name>A0AAQ3JM29_9LILI</name>
<feature type="compositionally biased region" description="Polar residues" evidence="1">
    <location>
        <begin position="108"/>
        <end position="122"/>
    </location>
</feature>
<protein>
    <submittedName>
        <fullName evidence="2">Uncharacterized protein</fullName>
    </submittedName>
</protein>
<evidence type="ECO:0000313" key="3">
    <source>
        <dbReference type="Proteomes" id="UP001327560"/>
    </source>
</evidence>
<accession>A0AAQ3JM29</accession>
<proteinExistence type="predicted"/>
<evidence type="ECO:0000256" key="1">
    <source>
        <dbReference type="SAM" id="MobiDB-lite"/>
    </source>
</evidence>
<organism evidence="2 3">
    <name type="scientific">Canna indica</name>
    <name type="common">Indian-shot</name>
    <dbReference type="NCBI Taxonomy" id="4628"/>
    <lineage>
        <taxon>Eukaryota</taxon>
        <taxon>Viridiplantae</taxon>
        <taxon>Streptophyta</taxon>
        <taxon>Embryophyta</taxon>
        <taxon>Tracheophyta</taxon>
        <taxon>Spermatophyta</taxon>
        <taxon>Magnoliopsida</taxon>
        <taxon>Liliopsida</taxon>
        <taxon>Zingiberales</taxon>
        <taxon>Cannaceae</taxon>
        <taxon>Canna</taxon>
    </lineage>
</organism>
<dbReference type="EMBL" id="CP136890">
    <property type="protein sequence ID" value="WOK92388.1"/>
    <property type="molecule type" value="Genomic_DNA"/>
</dbReference>
<gene>
    <name evidence="2" type="ORF">Cni_G01079</name>
</gene>
<dbReference type="PANTHER" id="PTHR34461">
    <property type="entry name" value="EXPRESSED PROTEIN"/>
    <property type="match status" value="1"/>
</dbReference>
<dbReference type="PANTHER" id="PTHR34461:SF2">
    <property type="entry name" value="EXPRESSED PROTEIN"/>
    <property type="match status" value="1"/>
</dbReference>
<sequence length="945" mass="105808">MRASPSRFHSVNQPTRRSPRLKKLSAFYEAKNGEIIDISSEIQKCDKEDGGFVTKQIKVEMLESEDDDFTCQSSDNTNALPDSASDELAFTLKDLRERCKIKNRKSTKSNSPKVDTASNSSYDKLKMQNHDHVEVKQEESDLEEPLINLKLNRSKRSTANSKRRKTAHISSVPFVSKEGTTRLPSSMHSDDGQSLSLIVKDNRTNKDEIPEDQNTFLDLKTTKETHILELGNSLTPSDTCLKRCTHGGDVPELVHCVKSEIIETSLLDYQMEDNNSISGNSSAILLQKDEQYICPTLLSVDKGDQTSLSASELEKGLHVNCPIHIFKDDELETDTQMDRHTFPSTDSTVRFTGKLHCSQESSNLQLGSVNEDIMGNDHLTPIPSNSQLCVVNEVSTIYREPENYGSLPENSEEHTSKMDPMPNQDVLPSVSDDDIGPPFDCCDHKSIPALMNTDHANISVNKRPDILPEDIRHEQMAGEINCPAISHGHGLVEAEVCTANKANKESHDLANGTCLQEMPIYIQPKDVTDEHNLLCKEVYGLEEIFLCGKENQCRGDLIRNAVPRHMLCPMPLSKPSSSINELHRAHESSAKTEFFAKLEDTLNDKAHEITHFSDEISSLANSDGVREIETQSPREAFLSVSARNVLQHSDDNSMKDVQDLCGTGEEKFDATLNQPTITSISHAIDRGIRQPELDHDFFEDHSPKKLLSNRKTISPTSQEKLYQALSDIHLDDVSQVAEKRKRLSIEKWTKIKKNSSVSGHKEVDLFLEPEQTNKKARNNSDVPLAAKKVTPRSPEASGRRTDVHMEKAIEFSQRQLHDIEKVVMQLLQGLSSMKTIVEETLTLQAYSSLPSKFTAEEIKSAFEDASELEKTAKRWLSMMTRDCNRFCKIMKSADKSIGSVTPVNGVVKERKITFADEVGGMLCHVKVFEQQQSPATVPESEQAGR</sequence>
<keyword evidence="3" id="KW-1185">Reference proteome</keyword>
<dbReference type="AlphaFoldDB" id="A0AAQ3JM29"/>
<feature type="region of interest" description="Disordered" evidence="1">
    <location>
        <begin position="101"/>
        <end position="126"/>
    </location>
</feature>
<dbReference type="Proteomes" id="UP001327560">
    <property type="component" value="Chromosome 1"/>
</dbReference>
<reference evidence="2 3" key="1">
    <citation type="submission" date="2023-10" db="EMBL/GenBank/DDBJ databases">
        <title>Chromosome-scale genome assembly provides insights into flower coloration mechanisms of Canna indica.</title>
        <authorList>
            <person name="Li C."/>
        </authorList>
    </citation>
    <scope>NUCLEOTIDE SEQUENCE [LARGE SCALE GENOMIC DNA]</scope>
    <source>
        <tissue evidence="2">Flower</tissue>
    </source>
</reference>